<feature type="domain" description="HSF-type DNA-binding" evidence="6">
    <location>
        <begin position="540"/>
        <end position="733"/>
    </location>
</feature>
<feature type="region of interest" description="Disordered" evidence="5">
    <location>
        <begin position="1"/>
        <end position="120"/>
    </location>
</feature>
<evidence type="ECO:0000259" key="6">
    <source>
        <dbReference type="SMART" id="SM00415"/>
    </source>
</evidence>
<dbReference type="InterPro" id="IPR036388">
    <property type="entry name" value="WH-like_DNA-bd_sf"/>
</dbReference>
<name>A0AAV5GVV4_9BASI</name>
<evidence type="ECO:0000256" key="2">
    <source>
        <dbReference type="ARBA" id="ARBA00023125"/>
    </source>
</evidence>
<comment type="subcellular location">
    <subcellularLocation>
        <location evidence="1">Nucleus</location>
    </subcellularLocation>
</comment>
<sequence length="947" mass="99950">MDAEQPVPSTAAQQENAEEQPATPLDPPTVPADRSRSASAKPPVDEPQSDEQPKDAKQGASAPLETTSTPVLAPAASPAPPPPPPASVAPPPTTLAISPPVSSSSASSLNPHSQVSNAVYRDAHGQQVYLLPNERAPPAWPVHLASQGGAAQLVHGYHPSEHASATSVPMQRAPVPHNLHPALYAHFATQPRHVPALPGQSEAVNQSTDDRPSSASSSESGEITEDDEGKTGARLLLEADAATTAAPASAPAQRLDLKHARSPTPPSEPELQRRRLSNHQQESQHSGAQQRQQALAQPQQYYWPHYGYGGPPALAGPSLAEARASFHQHLGNFTNEFNAGPFAPQSRYPPYQAHALQASKEAYHSSDEESQSLDSGPPPQHGPASAAPPPSAQVLYVPSSCSPSTSTTTLASTAFGSGGAGPYSSPRQHYHPYDVRTSYSPFSTGASPGTTIATSPSVGFGSRGNAEMVVGVPGFGARESSDASGSRNQAGFDPTAGEQQSYEVQGQTGQDQQQATPEEPKKRGARKMPDNAYAIDPISGLKPFVNKLRWLLKHPDIAGDVVCWSETGDAVLVDASSDFLANEILPRTFAHSNVSAFTRQFAVYGFIALKDSQLVRVLARSSDADWVEANQAEDDASAEIENELEPFPTASRKSARLAPNPSASAPVASTSTSTALAAAPRPRDPKYWRAFVHSHTKDEFAAARADEREGERKRREFERFRKQAQQMKGQGKKGKGKKGDIQVEVGQAPQEEESAESEDEEGGEDADNELDIANWFTSTTIDNFVLLKRLKPKSTKTKTKSTEGAPPVQQPQMAPAPVPAAAPAAVAGPSGSKAGALVTALTGNQPVTAETIINYQLQFQLQQQLQHQIAHLQGQNQQPSSPYAAAASAAASPEGRAPGMPPLLNDTPAGLRPLAPKPQEPGQGSPSRHSGHVAGLLRPTEDEGGSG</sequence>
<dbReference type="SUPFAM" id="SSF46785">
    <property type="entry name" value="Winged helix' DNA-binding domain"/>
    <property type="match status" value="1"/>
</dbReference>
<dbReference type="GO" id="GO:0005634">
    <property type="term" value="C:nucleus"/>
    <property type="evidence" value="ECO:0007669"/>
    <property type="project" value="UniProtKB-SubCell"/>
</dbReference>
<feature type="region of interest" description="Disordered" evidence="5">
    <location>
        <begin position="871"/>
        <end position="947"/>
    </location>
</feature>
<dbReference type="SMART" id="SM00415">
    <property type="entry name" value="HSF"/>
    <property type="match status" value="1"/>
</dbReference>
<feature type="region of interest" description="Disordered" evidence="5">
    <location>
        <begin position="650"/>
        <end position="681"/>
    </location>
</feature>
<feature type="region of interest" description="Disordered" evidence="5">
    <location>
        <begin position="356"/>
        <end position="393"/>
    </location>
</feature>
<feature type="compositionally biased region" description="Pro residues" evidence="5">
    <location>
        <begin position="376"/>
        <end position="391"/>
    </location>
</feature>
<reference evidence="7 8" key="1">
    <citation type="submission" date="2021-12" db="EMBL/GenBank/DDBJ databases">
        <title>High titer production of polyol ester of fatty acids by Rhodotorula paludigena BS15 towards product separation-free biomass refinery.</title>
        <authorList>
            <person name="Mano J."/>
            <person name="Ono H."/>
            <person name="Tanaka T."/>
            <person name="Naito K."/>
            <person name="Sushida H."/>
            <person name="Ike M."/>
            <person name="Tokuyasu K."/>
            <person name="Kitaoka M."/>
        </authorList>
    </citation>
    <scope>NUCLEOTIDE SEQUENCE [LARGE SCALE GENOMIC DNA]</scope>
    <source>
        <strain evidence="7 8">BS15</strain>
    </source>
</reference>
<evidence type="ECO:0000313" key="7">
    <source>
        <dbReference type="EMBL" id="GJN94408.1"/>
    </source>
</evidence>
<feature type="region of interest" description="Disordered" evidence="5">
    <location>
        <begin position="417"/>
        <end position="436"/>
    </location>
</feature>
<feature type="compositionally biased region" description="Polar residues" evidence="5">
    <location>
        <begin position="278"/>
        <end position="287"/>
    </location>
</feature>
<dbReference type="Gene3D" id="1.10.10.10">
    <property type="entry name" value="Winged helix-like DNA-binding domain superfamily/Winged helix DNA-binding domain"/>
    <property type="match status" value="1"/>
</dbReference>
<keyword evidence="8" id="KW-1185">Reference proteome</keyword>
<evidence type="ECO:0000256" key="1">
    <source>
        <dbReference type="ARBA" id="ARBA00004123"/>
    </source>
</evidence>
<protein>
    <recommendedName>
        <fullName evidence="6">HSF-type DNA-binding domain-containing protein</fullName>
    </recommendedName>
</protein>
<gene>
    <name evidence="7" type="ORF">Rhopal_007488-T1</name>
</gene>
<feature type="compositionally biased region" description="Pro residues" evidence="5">
    <location>
        <begin position="77"/>
        <end position="93"/>
    </location>
</feature>
<dbReference type="EMBL" id="BQKY01000017">
    <property type="protein sequence ID" value="GJN94408.1"/>
    <property type="molecule type" value="Genomic_DNA"/>
</dbReference>
<feature type="compositionally biased region" description="Low complexity" evidence="5">
    <location>
        <begin position="243"/>
        <end position="254"/>
    </location>
</feature>
<evidence type="ECO:0000256" key="5">
    <source>
        <dbReference type="SAM" id="MobiDB-lite"/>
    </source>
</evidence>
<feature type="region of interest" description="Disordered" evidence="5">
    <location>
        <begin position="195"/>
        <end position="229"/>
    </location>
</feature>
<evidence type="ECO:0000256" key="4">
    <source>
        <dbReference type="RuleBase" id="RU004020"/>
    </source>
</evidence>
<feature type="region of interest" description="Disordered" evidence="5">
    <location>
        <begin position="243"/>
        <end position="296"/>
    </location>
</feature>
<accession>A0AAV5GVV4</accession>
<feature type="compositionally biased region" description="Low complexity" evidence="5">
    <location>
        <begin position="94"/>
        <end position="113"/>
    </location>
</feature>
<dbReference type="Pfam" id="PF00447">
    <property type="entry name" value="HSF_DNA-bind"/>
    <property type="match status" value="1"/>
</dbReference>
<feature type="compositionally biased region" description="Acidic residues" evidence="5">
    <location>
        <begin position="750"/>
        <end position="765"/>
    </location>
</feature>
<keyword evidence="2" id="KW-0238">DNA-binding</keyword>
<dbReference type="Proteomes" id="UP001342314">
    <property type="component" value="Unassembled WGS sequence"/>
</dbReference>
<dbReference type="InterPro" id="IPR000232">
    <property type="entry name" value="HSF_DNA-bd"/>
</dbReference>
<comment type="similarity">
    <text evidence="4">Belongs to the HSF family.</text>
</comment>
<comment type="caution">
    <text evidence="7">The sequence shown here is derived from an EMBL/GenBank/DDBJ whole genome shotgun (WGS) entry which is preliminary data.</text>
</comment>
<dbReference type="GO" id="GO:0043565">
    <property type="term" value="F:sequence-specific DNA binding"/>
    <property type="evidence" value="ECO:0007669"/>
    <property type="project" value="InterPro"/>
</dbReference>
<dbReference type="InterPro" id="IPR036390">
    <property type="entry name" value="WH_DNA-bd_sf"/>
</dbReference>
<feature type="region of interest" description="Disordered" evidence="5">
    <location>
        <begin position="475"/>
        <end position="528"/>
    </location>
</feature>
<feature type="region of interest" description="Disordered" evidence="5">
    <location>
        <begin position="793"/>
        <end position="816"/>
    </location>
</feature>
<feature type="compositionally biased region" description="Low complexity" evidence="5">
    <location>
        <begin position="871"/>
        <end position="893"/>
    </location>
</feature>
<evidence type="ECO:0000256" key="3">
    <source>
        <dbReference type="ARBA" id="ARBA00023242"/>
    </source>
</evidence>
<dbReference type="AlphaFoldDB" id="A0AAV5GVV4"/>
<keyword evidence="3" id="KW-0539">Nucleus</keyword>
<feature type="compositionally biased region" description="Low complexity" evidence="5">
    <location>
        <begin position="658"/>
        <end position="680"/>
    </location>
</feature>
<feature type="region of interest" description="Disordered" evidence="5">
    <location>
        <begin position="721"/>
        <end position="765"/>
    </location>
</feature>
<proteinExistence type="inferred from homology"/>
<feature type="compositionally biased region" description="Low complexity" evidence="5">
    <location>
        <begin position="505"/>
        <end position="514"/>
    </location>
</feature>
<dbReference type="GO" id="GO:0003700">
    <property type="term" value="F:DNA-binding transcription factor activity"/>
    <property type="evidence" value="ECO:0007669"/>
    <property type="project" value="InterPro"/>
</dbReference>
<organism evidence="7 8">
    <name type="scientific">Rhodotorula paludigena</name>
    <dbReference type="NCBI Taxonomy" id="86838"/>
    <lineage>
        <taxon>Eukaryota</taxon>
        <taxon>Fungi</taxon>
        <taxon>Dikarya</taxon>
        <taxon>Basidiomycota</taxon>
        <taxon>Pucciniomycotina</taxon>
        <taxon>Microbotryomycetes</taxon>
        <taxon>Sporidiobolales</taxon>
        <taxon>Sporidiobolaceae</taxon>
        <taxon>Rhodotorula</taxon>
    </lineage>
</organism>
<evidence type="ECO:0000313" key="8">
    <source>
        <dbReference type="Proteomes" id="UP001342314"/>
    </source>
</evidence>
<feature type="compositionally biased region" description="Low complexity" evidence="5">
    <location>
        <begin position="66"/>
        <end position="76"/>
    </location>
</feature>